<feature type="region of interest" description="Disordered" evidence="1">
    <location>
        <begin position="258"/>
        <end position="327"/>
    </location>
</feature>
<protein>
    <submittedName>
        <fullName evidence="2">Uncharacterized protein</fullName>
    </submittedName>
</protein>
<organism evidence="2 3">
    <name type="scientific">Larimichthys crocea</name>
    <name type="common">Large yellow croaker</name>
    <name type="synonym">Pseudosciaena crocea</name>
    <dbReference type="NCBI Taxonomy" id="215358"/>
    <lineage>
        <taxon>Eukaryota</taxon>
        <taxon>Metazoa</taxon>
        <taxon>Chordata</taxon>
        <taxon>Craniata</taxon>
        <taxon>Vertebrata</taxon>
        <taxon>Euteleostomi</taxon>
        <taxon>Actinopterygii</taxon>
        <taxon>Neopterygii</taxon>
        <taxon>Teleostei</taxon>
        <taxon>Neoteleostei</taxon>
        <taxon>Acanthomorphata</taxon>
        <taxon>Eupercaria</taxon>
        <taxon>Sciaenidae</taxon>
        <taxon>Larimichthys</taxon>
    </lineage>
</organism>
<comment type="caution">
    <text evidence="2">The sequence shown here is derived from an EMBL/GenBank/DDBJ whole genome shotgun (WGS) entry which is preliminary data.</text>
</comment>
<reference evidence="2 3" key="1">
    <citation type="submission" date="2019-07" db="EMBL/GenBank/DDBJ databases">
        <title>Chromosome genome assembly for large yellow croaker.</title>
        <authorList>
            <person name="Xiao S."/>
        </authorList>
    </citation>
    <scope>NUCLEOTIDE SEQUENCE [LARGE SCALE GENOMIC DNA]</scope>
    <source>
        <strain evidence="2">JMULYC20181020</strain>
        <tissue evidence="2">Muscle</tissue>
    </source>
</reference>
<feature type="region of interest" description="Disordered" evidence="1">
    <location>
        <begin position="1"/>
        <end position="24"/>
    </location>
</feature>
<proteinExistence type="predicted"/>
<evidence type="ECO:0000313" key="3">
    <source>
        <dbReference type="Proteomes" id="UP000424527"/>
    </source>
</evidence>
<keyword evidence="3" id="KW-1185">Reference proteome</keyword>
<gene>
    <name evidence="2" type="ORF">D5F01_LYC02488</name>
</gene>
<dbReference type="Proteomes" id="UP000424527">
    <property type="component" value="Unassembled WGS sequence"/>
</dbReference>
<evidence type="ECO:0000256" key="1">
    <source>
        <dbReference type="SAM" id="MobiDB-lite"/>
    </source>
</evidence>
<sequence>MEEGEEDSTFPTQSRPPSSTEAAAPVDNNLYEVCKRAVAKLNIPWPAAQDMEGATRDLYDGKRLPPAKQLLPVVPACMTKMSRFWSSPFKRAREPAGTQLEDGCHSAGVQLERELLSCYYCTAAGVYQRMYKYAAQSVCSLNAVTLLSAYQAEILEEIGRQLDSGVPNPTLWDEICVVNDLLLRSSRGAVQGCGRVMGLAVARERALLLSLSGLGDTQRAEVMDTAYDPTKGLFGPALEKMCETSTQRKQEGEAFELCLPRKQIPRPPPRTRGRQGDARRGHRPGAGRGDQQPRAGNNKPWGKHSFAAVAAKRNSAQPQRDGKKRSA</sequence>
<feature type="compositionally biased region" description="Polar residues" evidence="1">
    <location>
        <begin position="9"/>
        <end position="21"/>
    </location>
</feature>
<accession>A0A6G0J3F9</accession>
<dbReference type="EMBL" id="REGW02000003">
    <property type="protein sequence ID" value="KAE8298002.1"/>
    <property type="molecule type" value="Genomic_DNA"/>
</dbReference>
<evidence type="ECO:0000313" key="2">
    <source>
        <dbReference type="EMBL" id="KAE8298002.1"/>
    </source>
</evidence>
<name>A0A6G0J3F9_LARCR</name>
<dbReference type="AlphaFoldDB" id="A0A6G0J3F9"/>